<evidence type="ECO:0000256" key="2">
    <source>
        <dbReference type="ARBA" id="ARBA00022840"/>
    </source>
</evidence>
<dbReference type="InterPro" id="IPR011545">
    <property type="entry name" value="DEAD/DEAH_box_helicase_dom"/>
</dbReference>
<dbReference type="SMART" id="SM00487">
    <property type="entry name" value="DEXDc"/>
    <property type="match status" value="1"/>
</dbReference>
<dbReference type="Gene3D" id="3.40.50.300">
    <property type="entry name" value="P-loop containing nucleotide triphosphate hydrolases"/>
    <property type="match status" value="2"/>
</dbReference>
<dbReference type="InterPro" id="IPR001650">
    <property type="entry name" value="Helicase_C-like"/>
</dbReference>
<reference evidence="5" key="1">
    <citation type="submission" date="2020-10" db="EMBL/GenBank/DDBJ databases">
        <authorList>
            <person name="Gilroy R."/>
        </authorList>
    </citation>
    <scope>NUCLEOTIDE SEQUENCE</scope>
    <source>
        <strain evidence="5">6276</strain>
    </source>
</reference>
<dbReference type="EMBL" id="DVIU01000191">
    <property type="protein sequence ID" value="HIS36880.1"/>
    <property type="molecule type" value="Genomic_DNA"/>
</dbReference>
<evidence type="ECO:0000313" key="6">
    <source>
        <dbReference type="Proteomes" id="UP000823928"/>
    </source>
</evidence>
<evidence type="ECO:0000259" key="3">
    <source>
        <dbReference type="PROSITE" id="PS51192"/>
    </source>
</evidence>
<dbReference type="InterPro" id="IPR018973">
    <property type="entry name" value="MZB"/>
</dbReference>
<dbReference type="InterPro" id="IPR027417">
    <property type="entry name" value="P-loop_NTPase"/>
</dbReference>
<dbReference type="Proteomes" id="UP000823928">
    <property type="component" value="Unassembled WGS sequence"/>
</dbReference>
<dbReference type="PANTHER" id="PTHR47957">
    <property type="entry name" value="ATP-DEPENDENT HELICASE HRQ1"/>
    <property type="match status" value="1"/>
</dbReference>
<evidence type="ECO:0000313" key="5">
    <source>
        <dbReference type="EMBL" id="HIS36880.1"/>
    </source>
</evidence>
<dbReference type="Pfam" id="PF00270">
    <property type="entry name" value="DEAD"/>
    <property type="match status" value="1"/>
</dbReference>
<dbReference type="Pfam" id="PF00271">
    <property type="entry name" value="Helicase_C"/>
    <property type="match status" value="1"/>
</dbReference>
<keyword evidence="5" id="KW-0378">Hydrolase</keyword>
<keyword evidence="1" id="KW-0547">Nucleotide-binding</keyword>
<accession>A0A9D1EZN9</accession>
<dbReference type="GO" id="GO:0003676">
    <property type="term" value="F:nucleic acid binding"/>
    <property type="evidence" value="ECO:0007669"/>
    <property type="project" value="InterPro"/>
</dbReference>
<keyword evidence="5" id="KW-0347">Helicase</keyword>
<proteinExistence type="predicted"/>
<dbReference type="GO" id="GO:0043138">
    <property type="term" value="F:3'-5' DNA helicase activity"/>
    <property type="evidence" value="ECO:0007669"/>
    <property type="project" value="TreeGrafter"/>
</dbReference>
<protein>
    <submittedName>
        <fullName evidence="5">DEAD/DEAH box helicase</fullName>
    </submittedName>
</protein>
<reference evidence="5" key="2">
    <citation type="journal article" date="2021" name="PeerJ">
        <title>Extensive microbial diversity within the chicken gut microbiome revealed by metagenomics and culture.</title>
        <authorList>
            <person name="Gilroy R."/>
            <person name="Ravi A."/>
            <person name="Getino M."/>
            <person name="Pursley I."/>
            <person name="Horton D.L."/>
            <person name="Alikhan N.F."/>
            <person name="Baker D."/>
            <person name="Gharbi K."/>
            <person name="Hall N."/>
            <person name="Watson M."/>
            <person name="Adriaenssens E.M."/>
            <person name="Foster-Nyarko E."/>
            <person name="Jarju S."/>
            <person name="Secka A."/>
            <person name="Antonio M."/>
            <person name="Oren A."/>
            <person name="Chaudhuri R.R."/>
            <person name="La Ragione R."/>
            <person name="Hildebrand F."/>
            <person name="Pallen M.J."/>
        </authorList>
    </citation>
    <scope>NUCLEOTIDE SEQUENCE</scope>
    <source>
        <strain evidence="5">6276</strain>
    </source>
</reference>
<gene>
    <name evidence="5" type="ORF">IAC10_09690</name>
</gene>
<dbReference type="CDD" id="cd17923">
    <property type="entry name" value="DEXHc_Hrq1-like"/>
    <property type="match status" value="1"/>
</dbReference>
<sequence length="1578" mass="180238">MSFNVINASAKITEQYRRYLKTIFDIAQPEYKQLFNEQLESADPFPKGPYLDVTDSFVRGQSVSQLVDNGVLSSEFKRLPDIYDKTLYLHQQKAIEKTLDGKNIVVSTGTGSGKTECFLIPIINHLMREKEIYGKIEPGVRALLIYPMNALANDQIDRLRRTLAKYPEITFGSYTGQTEYKKEKALEIFKKINANPETGEVPVRLENELLSREEMKETPPHILITNYAMLEYLMLRPEDSVFFEGKHAHSWKFIVLDEAHTYTGSTGIEVSMLMRRVMAKLHNPQIQYILTSATLGDENSNDKVVEFAENLCSASFCADDVIRAYRVNLREYAQEKYKLGTDFYTVVHDLIDCGYEDSYILQKIYESFGIISKDYSLLFEFLYDLMLQDETYWKVKELLASPRSVSALCSELNWTSQQLSDFVDVASRAIKDRTKIFDSRYHLFIRATEGVFITLPPYKSLSLTRKNYEHHNGKDYKVFEVVTCSQCHALYILGNIEDNHLVQKSNYDSQNIKEAFYIGEATNDDDEENQLAAEDLTTSAYELCPYCGYIRPANEVHKKACEHGSSDYIKLIKVKTSKVTGRVTKCVCCESVNRLGILRSFFTGQEASTSVIGTALFEQLPGYINKVETPVQTTTVTDDGFDEWDDEVTQPTSIKVPKAKQFIAFSDSRQAAAYFASYFSNTYDGILYSSLINVKIKFLGTEQQPIPRFVAELATIFRNNNISPFTDDSRPDYEAEAWVAVLKELVENKTRNSLAGLGLLSLSITDDVIFMQNKKYGFSAEDVKNICLNFIAGMLTESAIYYKKTLSESDILFFAHGGVETSYLLHGGNDRSIHAFIPKNNSRTNKRKEYLERILKSKGIIADSDAVNNLLSAFWDRFLLKYGLLKNITNKNGYEGYRVNTEKLTIGRAKKWYRCPRCQRLTSFNVSGVCPSYMCDGVLESVDADELNRDNHYYKIYNELEPHSLRIVEHTAQLNRDEAYKYQNLFKQKKIDVLSCSTTFEMGVDVGELETVFMRNMPPTPSNYAQRAGRAGRSTHSAAFALTFCTKSNHDFNFFKDPVSMIRGTITPPVFKTDNEKICIRHVYASALSFFWKKYPQYFSDAHAMMEVDGKKESGFAALKEYLLSKPSDLKKYLKLCLPQSLIKQFEIETFGWVRWLFDDPNVNYPNFNRVFEMYNSEISTLQTEKEKADAAGNKSDYITYQIKNYRNEKVISFLSKNSILPKYGFPVDTVQLRITDKNDSAAGLDLSRDLSMAISEYAPGCQIVANGRLITSRYIRKIPHEHWKMYDYIKCEDCQTLNMDIHTEYGSQLKECRQCGAILRENQRKTFLIPDFGFIAEHNISTPTLIKPERTSRTEAAFVNYDHHLPEKDYIINGLKVQTAIVDNGPMAILTTDEFFVCQKCGYACETTETGTPFLKMVVKPHTAPSGKKCSCSNLERFSLGYRFETDVIRIRINKICSFEQAYSVLQAIILSACAQLNIDNTEIAGCLQYCTDGVFYYVLYDTTPGGAGHVKRLNSKEMIEKVLLGAYVKAKNCTCGGEEGDSSCYSCLRTYQNQRHHDIIKRKYVVAFLSEMNELK</sequence>
<dbReference type="GO" id="GO:0005524">
    <property type="term" value="F:ATP binding"/>
    <property type="evidence" value="ECO:0007669"/>
    <property type="project" value="UniProtKB-KW"/>
</dbReference>
<dbReference type="GO" id="GO:0036297">
    <property type="term" value="P:interstrand cross-link repair"/>
    <property type="evidence" value="ECO:0007669"/>
    <property type="project" value="TreeGrafter"/>
</dbReference>
<comment type="caution">
    <text evidence="5">The sequence shown here is derived from an EMBL/GenBank/DDBJ whole genome shotgun (WGS) entry which is preliminary data.</text>
</comment>
<dbReference type="Pfam" id="PF09369">
    <property type="entry name" value="MZB"/>
    <property type="match status" value="1"/>
</dbReference>
<keyword evidence="2" id="KW-0067">ATP-binding</keyword>
<organism evidence="5 6">
    <name type="scientific">Candidatus Scatousia excrementigallinarum</name>
    <dbReference type="NCBI Taxonomy" id="2840935"/>
    <lineage>
        <taxon>Bacteria</taxon>
        <taxon>Candidatus Scatousia</taxon>
    </lineage>
</organism>
<feature type="domain" description="Helicase ATP-binding" evidence="3">
    <location>
        <begin position="95"/>
        <end position="313"/>
    </location>
</feature>
<dbReference type="SUPFAM" id="SSF52540">
    <property type="entry name" value="P-loop containing nucleoside triphosphate hydrolases"/>
    <property type="match status" value="2"/>
</dbReference>
<dbReference type="SMART" id="SM00490">
    <property type="entry name" value="HELICc"/>
    <property type="match status" value="1"/>
</dbReference>
<dbReference type="PROSITE" id="PS51192">
    <property type="entry name" value="HELICASE_ATP_BIND_1"/>
    <property type="match status" value="1"/>
</dbReference>
<dbReference type="PROSITE" id="PS51194">
    <property type="entry name" value="HELICASE_CTER"/>
    <property type="match status" value="1"/>
</dbReference>
<dbReference type="GO" id="GO:0006289">
    <property type="term" value="P:nucleotide-excision repair"/>
    <property type="evidence" value="ECO:0007669"/>
    <property type="project" value="TreeGrafter"/>
</dbReference>
<name>A0A9D1EZN9_9BACT</name>
<feature type="domain" description="Helicase C-terminal" evidence="4">
    <location>
        <begin position="908"/>
        <end position="1078"/>
    </location>
</feature>
<evidence type="ECO:0000256" key="1">
    <source>
        <dbReference type="ARBA" id="ARBA00022741"/>
    </source>
</evidence>
<evidence type="ECO:0000259" key="4">
    <source>
        <dbReference type="PROSITE" id="PS51194"/>
    </source>
</evidence>
<dbReference type="PANTHER" id="PTHR47957:SF3">
    <property type="entry name" value="ATP-DEPENDENT HELICASE HRQ1"/>
    <property type="match status" value="1"/>
</dbReference>
<dbReference type="InterPro" id="IPR014001">
    <property type="entry name" value="Helicase_ATP-bd"/>
</dbReference>